<dbReference type="OrthoDB" id="3055037at2759"/>
<protein>
    <recommendedName>
        <fullName evidence="5">CxC5 like cysteine cluster associated with KDZ domain-containing protein</fullName>
    </recommendedName>
</protein>
<dbReference type="InterPro" id="IPR041539">
    <property type="entry name" value="CxC5"/>
</dbReference>
<evidence type="ECO:0000259" key="2">
    <source>
        <dbReference type="Pfam" id="PF18721"/>
    </source>
</evidence>
<keyword evidence="4" id="KW-1185">Reference proteome</keyword>
<reference evidence="4" key="2">
    <citation type="submission" date="2015-01" db="EMBL/GenBank/DDBJ databases">
        <title>Evolutionary Origins and Diversification of the Mycorrhizal Mutualists.</title>
        <authorList>
            <consortium name="DOE Joint Genome Institute"/>
            <consortium name="Mycorrhizal Genomics Consortium"/>
            <person name="Kohler A."/>
            <person name="Kuo A."/>
            <person name="Nagy L.G."/>
            <person name="Floudas D."/>
            <person name="Copeland A."/>
            <person name="Barry K.W."/>
            <person name="Cichocki N."/>
            <person name="Veneault-Fourrey C."/>
            <person name="LaButti K."/>
            <person name="Lindquist E.A."/>
            <person name="Lipzen A."/>
            <person name="Lundell T."/>
            <person name="Morin E."/>
            <person name="Murat C."/>
            <person name="Riley R."/>
            <person name="Ohm R."/>
            <person name="Sun H."/>
            <person name="Tunlid A."/>
            <person name="Henrissat B."/>
            <person name="Grigoriev I.V."/>
            <person name="Hibbett D.S."/>
            <person name="Martin F."/>
        </authorList>
    </citation>
    <scope>NUCLEOTIDE SEQUENCE [LARGE SCALE GENOMIC DNA]</scope>
    <source>
        <strain evidence="4">h7</strain>
    </source>
</reference>
<dbReference type="Pfam" id="PF18718">
    <property type="entry name" value="CxC5"/>
    <property type="match status" value="1"/>
</dbReference>
<dbReference type="STRING" id="686832.A0A0C3BS21"/>
<feature type="domain" description="CxC6 like cysteine cluster associated with KDZ" evidence="2">
    <location>
        <begin position="346"/>
        <end position="410"/>
    </location>
</feature>
<dbReference type="AlphaFoldDB" id="A0A0C3BS21"/>
<evidence type="ECO:0008006" key="5">
    <source>
        <dbReference type="Google" id="ProtNLM"/>
    </source>
</evidence>
<dbReference type="Pfam" id="PF18721">
    <property type="entry name" value="CxC6"/>
    <property type="match status" value="1"/>
</dbReference>
<proteinExistence type="predicted"/>
<sequence length="657" mass="74933">MKVTALLKLLESCPDNLLEFLTIEKLVIYTRLASHLRREILHVQRANQAEEVAPTSDLLPPNVKQFLAQSMDWTQSMVESCWDIFRDIIWTSAMELELHPIRPDPQDLIYFEKYGHPLLLACHNLYPPNSKCTNVGCPKAMEGLLRRKDGPRKVTVYGISGAHVGFSVHLLCHHCSTNYHHNFSVSADFRTYYGGVPDLIQVGEHQFIEKRVVNLFIGMMLVAWTSATNAARIYYDCLSKDDYPGHANTMTSELGNNPKTELPSLRPEHVWDGFTILSLLEGDESRGLLSVPHGGSQKLRFDNAVSARNLFMSQSGQPEWAHYCSKCCRVWEGHNGEPSKKLRVIVTDGITIGHPCCGVAHCSQPLEHNKDRFCHGHRDEQNLCCVVNCRAPIESGYLTCPEPNHRALDTQRQMGNKAFFQLRDRLARQKVTHPDDAFNAEAQDDLVDELHLRDEEPDPACEGKDEDGKRRIRARFGRRRSHNEQILVRPCGIIVARATFFGSETTPQTVDFLQKTFQTPDSMPEIVIYDLGCKVFQHLKASGNDLYMSVGFPVDVFHWKCKHKKTSDACAVDCNPTNFDELLGDDQKTWFFNSSVAEQTNVWLRGYHSMLREMGVTRYNFFLHEMILRKNRLIKAALERDGACPDYISDLMYTYKP</sequence>
<organism evidence="3 4">
    <name type="scientific">Hebeloma cylindrosporum</name>
    <dbReference type="NCBI Taxonomy" id="76867"/>
    <lineage>
        <taxon>Eukaryota</taxon>
        <taxon>Fungi</taxon>
        <taxon>Dikarya</taxon>
        <taxon>Basidiomycota</taxon>
        <taxon>Agaricomycotina</taxon>
        <taxon>Agaricomycetes</taxon>
        <taxon>Agaricomycetidae</taxon>
        <taxon>Agaricales</taxon>
        <taxon>Agaricineae</taxon>
        <taxon>Hymenogastraceae</taxon>
        <taxon>Hebeloma</taxon>
    </lineage>
</organism>
<evidence type="ECO:0000313" key="4">
    <source>
        <dbReference type="Proteomes" id="UP000053424"/>
    </source>
</evidence>
<gene>
    <name evidence="3" type="ORF">M413DRAFT_192403</name>
</gene>
<dbReference type="InterPro" id="IPR040898">
    <property type="entry name" value="CxC6"/>
</dbReference>
<dbReference type="EMBL" id="KN831785">
    <property type="protein sequence ID" value="KIM39505.1"/>
    <property type="molecule type" value="Genomic_DNA"/>
</dbReference>
<accession>A0A0C3BS21</accession>
<dbReference type="HOGENOM" id="CLU_004966_4_0_1"/>
<reference evidence="3 4" key="1">
    <citation type="submission" date="2014-04" db="EMBL/GenBank/DDBJ databases">
        <authorList>
            <consortium name="DOE Joint Genome Institute"/>
            <person name="Kuo A."/>
            <person name="Gay G."/>
            <person name="Dore J."/>
            <person name="Kohler A."/>
            <person name="Nagy L.G."/>
            <person name="Floudas D."/>
            <person name="Copeland A."/>
            <person name="Barry K.W."/>
            <person name="Cichocki N."/>
            <person name="Veneault-Fourrey C."/>
            <person name="LaButti K."/>
            <person name="Lindquist E.A."/>
            <person name="Lipzen A."/>
            <person name="Lundell T."/>
            <person name="Morin E."/>
            <person name="Murat C."/>
            <person name="Sun H."/>
            <person name="Tunlid A."/>
            <person name="Henrissat B."/>
            <person name="Grigoriev I.V."/>
            <person name="Hibbett D.S."/>
            <person name="Martin F."/>
            <person name="Nordberg H.P."/>
            <person name="Cantor M.N."/>
            <person name="Hua S.X."/>
        </authorList>
    </citation>
    <scope>NUCLEOTIDE SEQUENCE [LARGE SCALE GENOMIC DNA]</scope>
    <source>
        <strain evidence="4">h7</strain>
    </source>
</reference>
<feature type="domain" description="CxC5 like cysteine cluster associated with KDZ" evidence="1">
    <location>
        <begin position="121"/>
        <end position="237"/>
    </location>
</feature>
<evidence type="ECO:0000313" key="3">
    <source>
        <dbReference type="EMBL" id="KIM39505.1"/>
    </source>
</evidence>
<evidence type="ECO:0000259" key="1">
    <source>
        <dbReference type="Pfam" id="PF18718"/>
    </source>
</evidence>
<dbReference type="Proteomes" id="UP000053424">
    <property type="component" value="Unassembled WGS sequence"/>
</dbReference>
<name>A0A0C3BS21_HEBCY</name>